<evidence type="ECO:0000313" key="4">
    <source>
        <dbReference type="Proteomes" id="UP001515480"/>
    </source>
</evidence>
<comment type="caution">
    <text evidence="3">The sequence shown here is derived from an EMBL/GenBank/DDBJ whole genome shotgun (WGS) entry which is preliminary data.</text>
</comment>
<evidence type="ECO:0000256" key="1">
    <source>
        <dbReference type="SAM" id="Phobius"/>
    </source>
</evidence>
<keyword evidence="4" id="KW-1185">Reference proteome</keyword>
<reference evidence="3 4" key="1">
    <citation type="journal article" date="2024" name="Science">
        <title>Giant polyketide synthase enzymes in the biosynthesis of giant marine polyether toxins.</title>
        <authorList>
            <person name="Fallon T.R."/>
            <person name="Shende V.V."/>
            <person name="Wierzbicki I.H."/>
            <person name="Pendleton A.L."/>
            <person name="Watervoot N.F."/>
            <person name="Auber R.P."/>
            <person name="Gonzalez D.J."/>
            <person name="Wisecaver J.H."/>
            <person name="Moore B.S."/>
        </authorList>
    </citation>
    <scope>NUCLEOTIDE SEQUENCE [LARGE SCALE GENOMIC DNA]</scope>
    <source>
        <strain evidence="3 4">12B1</strain>
    </source>
</reference>
<feature type="transmembrane region" description="Helical" evidence="1">
    <location>
        <begin position="136"/>
        <end position="154"/>
    </location>
</feature>
<evidence type="ECO:0000259" key="2">
    <source>
        <dbReference type="Pfam" id="PF13632"/>
    </source>
</evidence>
<proteinExistence type="predicted"/>
<protein>
    <recommendedName>
        <fullName evidence="2">Glycosyltransferase 2-like domain-containing protein</fullName>
    </recommendedName>
</protein>
<feature type="domain" description="Glycosyltransferase 2-like" evidence="2">
    <location>
        <begin position="281"/>
        <end position="485"/>
    </location>
</feature>
<gene>
    <name evidence="3" type="ORF">AB1Y20_018435</name>
</gene>
<feature type="transmembrane region" description="Helical" evidence="1">
    <location>
        <begin position="471"/>
        <end position="494"/>
    </location>
</feature>
<organism evidence="3 4">
    <name type="scientific">Prymnesium parvum</name>
    <name type="common">Toxic golden alga</name>
    <dbReference type="NCBI Taxonomy" id="97485"/>
    <lineage>
        <taxon>Eukaryota</taxon>
        <taxon>Haptista</taxon>
        <taxon>Haptophyta</taxon>
        <taxon>Prymnesiophyceae</taxon>
        <taxon>Prymnesiales</taxon>
        <taxon>Prymnesiaceae</taxon>
        <taxon>Prymnesium</taxon>
    </lineage>
</organism>
<feature type="transmembrane region" description="Helical" evidence="1">
    <location>
        <begin position="101"/>
        <end position="124"/>
    </location>
</feature>
<accession>A0AB34JR08</accession>
<keyword evidence="1" id="KW-0812">Transmembrane</keyword>
<dbReference type="Pfam" id="PF13632">
    <property type="entry name" value="Glyco_trans_2_3"/>
    <property type="match status" value="1"/>
</dbReference>
<dbReference type="Proteomes" id="UP001515480">
    <property type="component" value="Unassembled WGS sequence"/>
</dbReference>
<evidence type="ECO:0000313" key="3">
    <source>
        <dbReference type="EMBL" id="KAL1523497.1"/>
    </source>
</evidence>
<dbReference type="EMBL" id="JBGBPQ010000006">
    <property type="protein sequence ID" value="KAL1523497.1"/>
    <property type="molecule type" value="Genomic_DNA"/>
</dbReference>
<keyword evidence="1" id="KW-1133">Transmembrane helix</keyword>
<feature type="transmembrane region" description="Helical" evidence="1">
    <location>
        <begin position="590"/>
        <end position="609"/>
    </location>
</feature>
<feature type="transmembrane region" description="Helical" evidence="1">
    <location>
        <begin position="49"/>
        <end position="70"/>
    </location>
</feature>
<dbReference type="InterPro" id="IPR001173">
    <property type="entry name" value="Glyco_trans_2-like"/>
</dbReference>
<sequence>MKNRRSLRFAREAEGGVKAGRGEVGAGRESESAARRAQCHAAQPGMLPYIVPVLMVFGMLMFALTVLLCVRSRAKSENTRPQRVKLPGSTDSNETRSLPTWVWRVPFAVSGSAVVLCALTPLMYPVNFFNYANATLQIFLTYAVIYASIVVYGVRKIAASEAEPLYPSELRSSFYYAFIVPNYKESVEVLEATIANIADHPYAAKQFLVILAMEVREEEAQHKAERLCAKFGSQLRVMSYSLHQLVAGLECPGKASNVTAAALVLSSICRKERLSPSFVNVTVMDADTLISPRYHLRLDKMLSDWQAEGKMEKVNRQIFTPYMSFCNVDDRQIASIVAATDLTWGMTQIFHITRATPIRFAVSTYSLSLELLEFTGYWEVGDVGIGEDTHEALKVFFATDGEARTVPIYETFRCQCLSGNGFIDSCRQRYAQAARHALGHIDIGYTLHKCWTCTNIPIRLRFIAILQSFEIVYWMMGLMLGWGAALSTIIMWIATYTNPTVCYRGGTLERVACYHDVDNAPPVDPLQQERPAILPPNLRMPRGGRSYGEAAIARVFAIIWICVTLCQMTSAEWISAHHLRRTPGDWVRAILKWGTSPIVFILLFVLPALSSHWKLFKKEKLTYTVAPKSAGSTPANSCGDLEGLGNRSKSGGGSGGAKQLL</sequence>
<dbReference type="PANTHER" id="PTHR36851">
    <property type="entry name" value="UNNAMED PRODUCT"/>
    <property type="match status" value="1"/>
</dbReference>
<feature type="transmembrane region" description="Helical" evidence="1">
    <location>
        <begin position="551"/>
        <end position="569"/>
    </location>
</feature>
<dbReference type="PANTHER" id="PTHR36851:SF1">
    <property type="entry name" value="GLYCO_TRANS_2-LIKE DOMAIN-CONTAINING PROTEIN"/>
    <property type="match status" value="1"/>
</dbReference>
<keyword evidence="1" id="KW-0472">Membrane</keyword>
<dbReference type="AlphaFoldDB" id="A0AB34JR08"/>
<name>A0AB34JR08_PRYPA</name>